<dbReference type="GO" id="GO:0032418">
    <property type="term" value="P:lysosome localization"/>
    <property type="evidence" value="ECO:0007669"/>
    <property type="project" value="TreeGrafter"/>
</dbReference>
<dbReference type="PANTHER" id="PTHR46479:SF1">
    <property type="entry name" value="BIOGENESIS OF LYSOSOME-RELATED ORGANELLES COMPLEX 1 SUBUNIT 2"/>
    <property type="match status" value="1"/>
</dbReference>
<evidence type="ECO:0000313" key="2">
    <source>
        <dbReference type="Proteomes" id="UP000035680"/>
    </source>
</evidence>
<dbReference type="AlphaFoldDB" id="A0A0K0EXH9"/>
<dbReference type="GO" id="GO:0099078">
    <property type="term" value="C:BORC complex"/>
    <property type="evidence" value="ECO:0007669"/>
    <property type="project" value="TreeGrafter"/>
</dbReference>
<dbReference type="Proteomes" id="UP000035680">
    <property type="component" value="Unassembled WGS sequence"/>
</dbReference>
<reference evidence="2" key="1">
    <citation type="submission" date="2014-07" db="EMBL/GenBank/DDBJ databases">
        <authorList>
            <person name="Martin A.A"/>
            <person name="De Silva N."/>
        </authorList>
    </citation>
    <scope>NUCLEOTIDE SEQUENCE</scope>
</reference>
<dbReference type="GO" id="GO:0016197">
    <property type="term" value="P:endosomal transport"/>
    <property type="evidence" value="ECO:0007669"/>
    <property type="project" value="TreeGrafter"/>
</dbReference>
<reference evidence="3" key="2">
    <citation type="submission" date="2015-08" db="UniProtKB">
        <authorList>
            <consortium name="WormBaseParasite"/>
        </authorList>
    </citation>
    <scope>IDENTIFICATION</scope>
</reference>
<name>A0A0K0EXH9_STRVS</name>
<accession>A0A0K0EXH9</accession>
<dbReference type="STRING" id="75913.A0A0K0EXH9"/>
<sequence length="132" mass="15212">MAEINEHTGTSFEVPPTPVVVDKTEKAQKEAKLMNQKVTSFLEGQIESTIQEYKILAEMNDVAGQRYDDMKHVAKNVNDKYTELNQKCEQLHIFLNQIDMIDKASKDLEAIVFNLDDYVKKLEQKFASMLKK</sequence>
<dbReference type="Pfam" id="PF10046">
    <property type="entry name" value="BLOC1_2"/>
    <property type="match status" value="1"/>
</dbReference>
<evidence type="ECO:0000256" key="1">
    <source>
        <dbReference type="ARBA" id="ARBA00008468"/>
    </source>
</evidence>
<dbReference type="GO" id="GO:0031083">
    <property type="term" value="C:BLOC-1 complex"/>
    <property type="evidence" value="ECO:0007669"/>
    <property type="project" value="TreeGrafter"/>
</dbReference>
<dbReference type="WBParaSite" id="SVE_0123300.1">
    <property type="protein sequence ID" value="SVE_0123300.1"/>
    <property type="gene ID" value="SVE_0123300"/>
</dbReference>
<evidence type="ECO:0000313" key="3">
    <source>
        <dbReference type="WBParaSite" id="SVE_0123300.1"/>
    </source>
</evidence>
<proteinExistence type="inferred from homology"/>
<protein>
    <submittedName>
        <fullName evidence="3">Biogenesis of lysosome-related organelles complex 1 subunit 2</fullName>
    </submittedName>
</protein>
<dbReference type="GO" id="GO:0043015">
    <property type="term" value="F:gamma-tubulin binding"/>
    <property type="evidence" value="ECO:0007669"/>
    <property type="project" value="TreeGrafter"/>
</dbReference>
<dbReference type="GO" id="GO:0000930">
    <property type="term" value="C:gamma-tubulin complex"/>
    <property type="evidence" value="ECO:0007669"/>
    <property type="project" value="TreeGrafter"/>
</dbReference>
<dbReference type="InterPro" id="IPR019269">
    <property type="entry name" value="BLOC1_su2"/>
</dbReference>
<organism evidence="2 3">
    <name type="scientific">Strongyloides venezuelensis</name>
    <name type="common">Threadworm</name>
    <dbReference type="NCBI Taxonomy" id="75913"/>
    <lineage>
        <taxon>Eukaryota</taxon>
        <taxon>Metazoa</taxon>
        <taxon>Ecdysozoa</taxon>
        <taxon>Nematoda</taxon>
        <taxon>Chromadorea</taxon>
        <taxon>Rhabditida</taxon>
        <taxon>Tylenchina</taxon>
        <taxon>Panagrolaimomorpha</taxon>
        <taxon>Strongyloidoidea</taxon>
        <taxon>Strongyloididae</taxon>
        <taxon>Strongyloides</taxon>
    </lineage>
</organism>
<comment type="similarity">
    <text evidence="1">Belongs to the BLOC1S2 family.</text>
</comment>
<dbReference type="PANTHER" id="PTHR46479">
    <property type="entry name" value="BIOGENESIS OF LYSOSOME-RELATED ORGANELLES COMPLEX 1 SUBUNIT 2"/>
    <property type="match status" value="1"/>
</dbReference>
<keyword evidence="2" id="KW-1185">Reference proteome</keyword>